<evidence type="ECO:0000256" key="12">
    <source>
        <dbReference type="SAM" id="SignalP"/>
    </source>
</evidence>
<evidence type="ECO:0000256" key="9">
    <source>
        <dbReference type="ARBA" id="ARBA00022932"/>
    </source>
</evidence>
<name>A0ABY7CIR9_9BASI</name>
<dbReference type="InterPro" id="IPR041588">
    <property type="entry name" value="Integrase_H2C2"/>
</dbReference>
<feature type="signal peptide" evidence="12">
    <location>
        <begin position="1"/>
        <end position="22"/>
    </location>
</feature>
<dbReference type="Gene3D" id="1.10.340.70">
    <property type="match status" value="1"/>
</dbReference>
<keyword evidence="6" id="KW-0694">RNA-binding</keyword>
<dbReference type="InterPro" id="IPR000953">
    <property type="entry name" value="Chromo/chromo_shadow_dom"/>
</dbReference>
<feature type="domain" description="Chromo" evidence="13">
    <location>
        <begin position="655"/>
        <end position="714"/>
    </location>
</feature>
<evidence type="ECO:0000256" key="6">
    <source>
        <dbReference type="ARBA" id="ARBA00022884"/>
    </source>
</evidence>
<evidence type="ECO:0000256" key="2">
    <source>
        <dbReference type="ARBA" id="ARBA00022723"/>
    </source>
</evidence>
<dbReference type="GeneID" id="77808599"/>
<evidence type="ECO:0000313" key="16">
    <source>
        <dbReference type="Proteomes" id="UP001164743"/>
    </source>
</evidence>
<keyword evidence="5" id="KW-0460">Magnesium</keyword>
<dbReference type="Pfam" id="PF00665">
    <property type="entry name" value="rve"/>
    <property type="match status" value="1"/>
</dbReference>
<dbReference type="InterPro" id="IPR036397">
    <property type="entry name" value="RNaseH_sf"/>
</dbReference>
<dbReference type="InterPro" id="IPR023780">
    <property type="entry name" value="Chromo_domain"/>
</dbReference>
<keyword evidence="12" id="KW-0732">Signal</keyword>
<protein>
    <recommendedName>
        <fullName evidence="17">Integrase catalytic domain-containing protein</fullName>
    </recommendedName>
</protein>
<dbReference type="PROSITE" id="PS50994">
    <property type="entry name" value="INTEGRASE"/>
    <property type="match status" value="1"/>
</dbReference>
<dbReference type="EMBL" id="CP110423">
    <property type="protein sequence ID" value="WAQ82707.1"/>
    <property type="molecule type" value="Genomic_DNA"/>
</dbReference>
<dbReference type="Pfam" id="PF24626">
    <property type="entry name" value="SH3_Tf2-1"/>
    <property type="match status" value="1"/>
</dbReference>
<dbReference type="Pfam" id="PF00385">
    <property type="entry name" value="Chromo"/>
    <property type="match status" value="1"/>
</dbReference>
<dbReference type="InterPro" id="IPR012337">
    <property type="entry name" value="RNaseH-like_sf"/>
</dbReference>
<keyword evidence="11" id="KW-0233">DNA recombination</keyword>
<evidence type="ECO:0000259" key="13">
    <source>
        <dbReference type="PROSITE" id="PS50013"/>
    </source>
</evidence>
<accession>A0ABY7CIR9</accession>
<gene>
    <name evidence="15" type="ORF">PtA15_3A71</name>
</gene>
<dbReference type="InterPro" id="IPR016197">
    <property type="entry name" value="Chromo-like_dom_sf"/>
</dbReference>
<dbReference type="SUPFAM" id="SSF54160">
    <property type="entry name" value="Chromo domain-like"/>
    <property type="match status" value="1"/>
</dbReference>
<evidence type="ECO:0000256" key="1">
    <source>
        <dbReference type="ARBA" id="ARBA00022670"/>
    </source>
</evidence>
<evidence type="ECO:0000256" key="5">
    <source>
        <dbReference type="ARBA" id="ARBA00022842"/>
    </source>
</evidence>
<dbReference type="InterPro" id="IPR050951">
    <property type="entry name" value="Retrovirus_Pol_polyprotein"/>
</dbReference>
<evidence type="ECO:0000256" key="8">
    <source>
        <dbReference type="ARBA" id="ARBA00022918"/>
    </source>
</evidence>
<keyword evidence="3" id="KW-0064">Aspartyl protease</keyword>
<dbReference type="InterPro" id="IPR001584">
    <property type="entry name" value="Integrase_cat-core"/>
</dbReference>
<keyword evidence="2" id="KW-0479">Metal-binding</keyword>
<evidence type="ECO:0000256" key="7">
    <source>
        <dbReference type="ARBA" id="ARBA00022908"/>
    </source>
</evidence>
<dbReference type="Gene3D" id="3.30.420.10">
    <property type="entry name" value="Ribonuclease H-like superfamily/Ribonuclease H"/>
    <property type="match status" value="1"/>
</dbReference>
<dbReference type="RefSeq" id="XP_053018262.1">
    <property type="nucleotide sequence ID" value="XM_053167715.1"/>
</dbReference>
<organism evidence="15 16">
    <name type="scientific">Puccinia triticina</name>
    <dbReference type="NCBI Taxonomy" id="208348"/>
    <lineage>
        <taxon>Eukaryota</taxon>
        <taxon>Fungi</taxon>
        <taxon>Dikarya</taxon>
        <taxon>Basidiomycota</taxon>
        <taxon>Pucciniomycotina</taxon>
        <taxon>Pucciniomycetes</taxon>
        <taxon>Pucciniales</taxon>
        <taxon>Pucciniaceae</taxon>
        <taxon>Puccinia</taxon>
    </lineage>
</organism>
<keyword evidence="8" id="KW-0695">RNA-directed DNA polymerase</keyword>
<reference evidence="15" key="1">
    <citation type="submission" date="2022-10" db="EMBL/GenBank/DDBJ databases">
        <title>Puccinia triticina Genome sequencing and assembly.</title>
        <authorList>
            <person name="Li C."/>
        </authorList>
    </citation>
    <scope>NUCLEOTIDE SEQUENCE</scope>
    <source>
        <strain evidence="15">Pt15</strain>
    </source>
</reference>
<keyword evidence="9" id="KW-0548">Nucleotidyltransferase</keyword>
<dbReference type="CDD" id="cd00024">
    <property type="entry name" value="CD_CSD"/>
    <property type="match status" value="1"/>
</dbReference>
<dbReference type="PANTHER" id="PTHR37984:SF5">
    <property type="entry name" value="PROTEIN NYNRIN-LIKE"/>
    <property type="match status" value="1"/>
</dbReference>
<keyword evidence="16" id="KW-1185">Reference proteome</keyword>
<keyword evidence="4" id="KW-0378">Hydrolase</keyword>
<evidence type="ECO:0000256" key="3">
    <source>
        <dbReference type="ARBA" id="ARBA00022750"/>
    </source>
</evidence>
<dbReference type="SMART" id="SM00298">
    <property type="entry name" value="CHROMO"/>
    <property type="match status" value="1"/>
</dbReference>
<dbReference type="InterPro" id="IPR056924">
    <property type="entry name" value="SH3_Tf2-1"/>
</dbReference>
<evidence type="ECO:0000313" key="15">
    <source>
        <dbReference type="EMBL" id="WAQ82707.1"/>
    </source>
</evidence>
<dbReference type="PANTHER" id="PTHR37984">
    <property type="entry name" value="PROTEIN CBG26694"/>
    <property type="match status" value="1"/>
</dbReference>
<feature type="chain" id="PRO_5047509371" description="Integrase catalytic domain-containing protein" evidence="12">
    <location>
        <begin position="23"/>
        <end position="720"/>
    </location>
</feature>
<evidence type="ECO:0008006" key="17">
    <source>
        <dbReference type="Google" id="ProtNLM"/>
    </source>
</evidence>
<evidence type="ECO:0000256" key="11">
    <source>
        <dbReference type="ARBA" id="ARBA00023172"/>
    </source>
</evidence>
<sequence length="720" mass="81566">MIPWSFLFLVLMGMWIACYKAAEDVTWKSTWPVGHLLDWDDNQALNLDSFIYPTSTTTLQEPDHAKLSYQVQSLNSEKAQNPYQFKETGETSGGPTNGLDRVVDATAMDLEPFTFRVRPSEAVGTRQASSNDDLPARLGQQATKPDALLRRPDLIPDKEDKLSFGQLLRPENITKRTFAGLAELDEFKAWFQDETINLEDAKKWFEINILGVTDEPERHEEEGGEELALSDPELLSLIRVATKKDPRLTAIMETFDKDPQQKTYMVVDDVVYRQGRVEVPADDSIKRAILYGRHNSKLAGHPGRAKTLALLRRGFTWPSQKRFVNQYVNGCDSCQQTKPVTQRPFGTLEPLPIPAGAWTDISYDLITDLPVSNGFDSVLTVVDWFTKMAHFIACSKTTNAEKLADIMIQNVWRLHGTPKTITSDRGSLFILQITRELSKRLSVRLCPSTAYHPRTDGQSEIANKAVEQFLHHFVGYCQDNWESLLAFAEFAHNNNEHVSTGMSPFKANYGFDPTFAGIPSGEQCLPSVKRRLQQIKEVQGKLAAALELTQVSMKNQFDRGVRLTPQWKIGDMVWLDSRNILTTRPSPKLGHRWLGPFPIIDQILPSVYKLTLPLSMKGIHPSFHVSVLRKHLADAIGGRTGEHPDPIIVEGEKEWEVKEVLDCWRKGKQVHYLIAWKGYGPEDNSWEPAGNLVNCKQLISDFNIKFPDAASRHKRSRRFK</sequence>
<dbReference type="SUPFAM" id="SSF53098">
    <property type="entry name" value="Ribonuclease H-like"/>
    <property type="match status" value="1"/>
</dbReference>
<evidence type="ECO:0000256" key="4">
    <source>
        <dbReference type="ARBA" id="ARBA00022801"/>
    </source>
</evidence>
<dbReference type="PROSITE" id="PS50013">
    <property type="entry name" value="CHROMO_2"/>
    <property type="match status" value="1"/>
</dbReference>
<keyword evidence="9" id="KW-0808">Transferase</keyword>
<evidence type="ECO:0000256" key="10">
    <source>
        <dbReference type="ARBA" id="ARBA00023125"/>
    </source>
</evidence>
<proteinExistence type="predicted"/>
<dbReference type="Gene3D" id="2.40.50.40">
    <property type="match status" value="1"/>
</dbReference>
<dbReference type="Proteomes" id="UP001164743">
    <property type="component" value="Chromosome 3A"/>
</dbReference>
<evidence type="ECO:0000259" key="14">
    <source>
        <dbReference type="PROSITE" id="PS50994"/>
    </source>
</evidence>
<keyword evidence="10" id="KW-0238">DNA-binding</keyword>
<keyword evidence="1" id="KW-0645">Protease</keyword>
<feature type="domain" description="Integrase catalytic" evidence="14">
    <location>
        <begin position="348"/>
        <end position="512"/>
    </location>
</feature>
<keyword evidence="7" id="KW-0229">DNA integration</keyword>
<dbReference type="Pfam" id="PF17921">
    <property type="entry name" value="Integrase_H2C2"/>
    <property type="match status" value="1"/>
</dbReference>
<keyword evidence="9" id="KW-0239">DNA-directed DNA polymerase</keyword>